<dbReference type="Proteomes" id="UP000204609">
    <property type="component" value="Segment"/>
</dbReference>
<evidence type="ECO:0000313" key="1">
    <source>
        <dbReference type="EMBL" id="ANA86441.1"/>
    </source>
</evidence>
<dbReference type="KEGG" id="vg:28800566"/>
<reference evidence="2" key="1">
    <citation type="submission" date="2016-03" db="EMBL/GenBank/DDBJ databases">
        <authorList>
            <person name="Ploux O."/>
        </authorList>
    </citation>
    <scope>NUCLEOTIDE SEQUENCE [LARGE SCALE GENOMIC DNA]</scope>
</reference>
<proteinExistence type="predicted"/>
<sequence>MTRPKNDWWNNPAPGWEAVAEDLIFGTEEEEDSEPDGV</sequence>
<organism evidence="1 2">
    <name type="scientific">Gordonia phage OneUp</name>
    <dbReference type="NCBI Taxonomy" id="1838074"/>
    <lineage>
        <taxon>Viruses</taxon>
        <taxon>Duplodnaviria</taxon>
        <taxon>Heunggongvirae</taxon>
        <taxon>Uroviricota</taxon>
        <taxon>Caudoviricetes</taxon>
        <taxon>Oneupvirus</taxon>
        <taxon>Oneupvirus oneup</taxon>
    </lineage>
</organism>
<name>A0A160DEZ2_9CAUD</name>
<accession>A0A160DEZ2</accession>
<dbReference type="EMBL" id="KU998245">
    <property type="protein sequence ID" value="ANA86441.1"/>
    <property type="molecule type" value="Genomic_DNA"/>
</dbReference>
<keyword evidence="2" id="KW-1185">Reference proteome</keyword>
<gene>
    <name evidence="1" type="primary">107</name>
    <name evidence="1" type="ORF">PBI_ONEUP_107</name>
</gene>
<protein>
    <submittedName>
        <fullName evidence="1">Uncharacterized protein</fullName>
    </submittedName>
</protein>
<dbReference type="RefSeq" id="YP_009274523.1">
    <property type="nucleotide sequence ID" value="NC_030917.1"/>
</dbReference>
<evidence type="ECO:0000313" key="2">
    <source>
        <dbReference type="Proteomes" id="UP000204609"/>
    </source>
</evidence>
<dbReference type="GeneID" id="28800566"/>